<proteinExistence type="inferred from homology"/>
<dbReference type="EMBL" id="FNAQ01000004">
    <property type="protein sequence ID" value="SDE13507.1"/>
    <property type="molecule type" value="Genomic_DNA"/>
</dbReference>
<dbReference type="STRING" id="57664.SAMN05661003_10420"/>
<evidence type="ECO:0000256" key="1">
    <source>
        <dbReference type="ARBA" id="ARBA00004496"/>
    </source>
</evidence>
<dbReference type="RefSeq" id="WP_092077026.1">
    <property type="nucleotide sequence ID" value="NZ_FNAQ01000004.1"/>
</dbReference>
<evidence type="ECO:0000256" key="5">
    <source>
        <dbReference type="ARBA" id="ARBA00022679"/>
    </source>
</evidence>
<dbReference type="HAMAP" id="MF_00090">
    <property type="entry name" value="PIMT"/>
    <property type="match status" value="1"/>
</dbReference>
<dbReference type="PANTHER" id="PTHR11579:SF0">
    <property type="entry name" value="PROTEIN-L-ISOASPARTATE(D-ASPARTATE) O-METHYLTRANSFERASE"/>
    <property type="match status" value="1"/>
</dbReference>
<evidence type="ECO:0000256" key="6">
    <source>
        <dbReference type="ARBA" id="ARBA00022691"/>
    </source>
</evidence>
<dbReference type="OrthoDB" id="9810066at2"/>
<dbReference type="GO" id="GO:0030091">
    <property type="term" value="P:protein repair"/>
    <property type="evidence" value="ECO:0007669"/>
    <property type="project" value="UniProtKB-UniRule"/>
</dbReference>
<dbReference type="GO" id="GO:0005737">
    <property type="term" value="C:cytoplasm"/>
    <property type="evidence" value="ECO:0007669"/>
    <property type="project" value="UniProtKB-SubCell"/>
</dbReference>
<dbReference type="GO" id="GO:0004719">
    <property type="term" value="F:protein-L-isoaspartate (D-aspartate) O-methyltransferase activity"/>
    <property type="evidence" value="ECO:0007669"/>
    <property type="project" value="UniProtKB-UniRule"/>
</dbReference>
<dbReference type="CDD" id="cd02440">
    <property type="entry name" value="AdoMet_MTases"/>
    <property type="match status" value="1"/>
</dbReference>
<evidence type="ECO:0000256" key="2">
    <source>
        <dbReference type="ARBA" id="ARBA00005369"/>
    </source>
</evidence>
<dbReference type="PROSITE" id="PS01279">
    <property type="entry name" value="PCMT"/>
    <property type="match status" value="1"/>
</dbReference>
<organism evidence="8 9">
    <name type="scientific">Desulfuromonas thiophila</name>
    <dbReference type="NCBI Taxonomy" id="57664"/>
    <lineage>
        <taxon>Bacteria</taxon>
        <taxon>Pseudomonadati</taxon>
        <taxon>Thermodesulfobacteriota</taxon>
        <taxon>Desulfuromonadia</taxon>
        <taxon>Desulfuromonadales</taxon>
        <taxon>Desulfuromonadaceae</taxon>
        <taxon>Desulfuromonas</taxon>
    </lineage>
</organism>
<accession>A0A1G7AGB9</accession>
<dbReference type="Gene3D" id="3.40.50.150">
    <property type="entry name" value="Vaccinia Virus protein VP39"/>
    <property type="match status" value="1"/>
</dbReference>
<evidence type="ECO:0000313" key="8">
    <source>
        <dbReference type="EMBL" id="SDE13507.1"/>
    </source>
</evidence>
<dbReference type="EC" id="2.1.1.77" evidence="7"/>
<keyword evidence="5 7" id="KW-0808">Transferase</keyword>
<keyword evidence="9" id="KW-1185">Reference proteome</keyword>
<dbReference type="InterPro" id="IPR029063">
    <property type="entry name" value="SAM-dependent_MTases_sf"/>
</dbReference>
<comment type="similarity">
    <text evidence="2 7">Belongs to the methyltransferase superfamily. L-isoaspartyl/D-aspartyl protein methyltransferase family.</text>
</comment>
<dbReference type="FunFam" id="3.40.50.150:FF:000010">
    <property type="entry name" value="Protein-L-isoaspartate O-methyltransferase"/>
    <property type="match status" value="1"/>
</dbReference>
<feature type="active site" evidence="7">
    <location>
        <position position="61"/>
    </location>
</feature>
<sequence>MDYAIARRRMVEQHIAARGIRDPQLLQVMQQIPRHLFVEPALQNQAYSDYALPIGEKQTISQPYMVAVMTEAALLQPDDRVLEIGTGCGYQTAVLAALAGQVYSIERLAGLARRARKILDSLGCRNLVVQVGDGTLGWPDQAPFDAIVVTAGAPEVPQAYLEQLAVGGRLVIPVGPQDTQILKRIIRLGPDQFDEEALLSCRFVPLVGQAGWSPSC</sequence>
<dbReference type="NCBIfam" id="TIGR00080">
    <property type="entry name" value="pimt"/>
    <property type="match status" value="1"/>
</dbReference>
<keyword evidence="3 7" id="KW-0963">Cytoplasm</keyword>
<evidence type="ECO:0000256" key="7">
    <source>
        <dbReference type="HAMAP-Rule" id="MF_00090"/>
    </source>
</evidence>
<keyword evidence="4 7" id="KW-0489">Methyltransferase</keyword>
<dbReference type="GO" id="GO:0032259">
    <property type="term" value="P:methylation"/>
    <property type="evidence" value="ECO:0007669"/>
    <property type="project" value="UniProtKB-KW"/>
</dbReference>
<gene>
    <name evidence="7" type="primary">pcm</name>
    <name evidence="8" type="ORF">SAMN05661003_10420</name>
</gene>
<evidence type="ECO:0000256" key="3">
    <source>
        <dbReference type="ARBA" id="ARBA00022490"/>
    </source>
</evidence>
<dbReference type="NCBIfam" id="NF001453">
    <property type="entry name" value="PRK00312.1"/>
    <property type="match status" value="1"/>
</dbReference>
<evidence type="ECO:0000256" key="4">
    <source>
        <dbReference type="ARBA" id="ARBA00022603"/>
    </source>
</evidence>
<keyword evidence="6 7" id="KW-0949">S-adenosyl-L-methionine</keyword>
<reference evidence="9" key="1">
    <citation type="submission" date="2016-10" db="EMBL/GenBank/DDBJ databases">
        <authorList>
            <person name="Varghese N."/>
            <person name="Submissions S."/>
        </authorList>
    </citation>
    <scope>NUCLEOTIDE SEQUENCE [LARGE SCALE GENOMIC DNA]</scope>
    <source>
        <strain evidence="9">DSM 8987</strain>
    </source>
</reference>
<dbReference type="InterPro" id="IPR000682">
    <property type="entry name" value="PCMT"/>
</dbReference>
<evidence type="ECO:0000313" key="9">
    <source>
        <dbReference type="Proteomes" id="UP000243205"/>
    </source>
</evidence>
<comment type="catalytic activity">
    <reaction evidence="7">
        <text>[protein]-L-isoaspartate + S-adenosyl-L-methionine = [protein]-L-isoaspartate alpha-methyl ester + S-adenosyl-L-homocysteine</text>
        <dbReference type="Rhea" id="RHEA:12705"/>
        <dbReference type="Rhea" id="RHEA-COMP:12143"/>
        <dbReference type="Rhea" id="RHEA-COMP:12144"/>
        <dbReference type="ChEBI" id="CHEBI:57856"/>
        <dbReference type="ChEBI" id="CHEBI:59789"/>
        <dbReference type="ChEBI" id="CHEBI:90596"/>
        <dbReference type="ChEBI" id="CHEBI:90598"/>
        <dbReference type="EC" id="2.1.1.77"/>
    </reaction>
</comment>
<dbReference type="Pfam" id="PF01135">
    <property type="entry name" value="PCMT"/>
    <property type="match status" value="1"/>
</dbReference>
<dbReference type="SUPFAM" id="SSF53335">
    <property type="entry name" value="S-adenosyl-L-methionine-dependent methyltransferases"/>
    <property type="match status" value="1"/>
</dbReference>
<dbReference type="Proteomes" id="UP000243205">
    <property type="component" value="Unassembled WGS sequence"/>
</dbReference>
<comment type="function">
    <text evidence="7">Catalyzes the methyl esterification of L-isoaspartyl residues in peptides and proteins that result from spontaneous decomposition of normal L-aspartyl and L-asparaginyl residues. It plays a role in the repair and/or degradation of damaged proteins.</text>
</comment>
<name>A0A1G7AGB9_9BACT</name>
<protein>
    <recommendedName>
        <fullName evidence="7">Protein-L-isoaspartate O-methyltransferase</fullName>
        <ecNumber evidence="7">2.1.1.77</ecNumber>
    </recommendedName>
    <alternativeName>
        <fullName evidence="7">L-isoaspartyl protein carboxyl methyltransferase</fullName>
    </alternativeName>
    <alternativeName>
        <fullName evidence="7">Protein L-isoaspartyl methyltransferase</fullName>
    </alternativeName>
    <alternativeName>
        <fullName evidence="7">Protein-beta-aspartate methyltransferase</fullName>
        <shortName evidence="7">PIMT</shortName>
    </alternativeName>
</protein>
<dbReference type="PANTHER" id="PTHR11579">
    <property type="entry name" value="PROTEIN-L-ISOASPARTATE O-METHYLTRANSFERASE"/>
    <property type="match status" value="1"/>
</dbReference>
<comment type="subcellular location">
    <subcellularLocation>
        <location evidence="1 7">Cytoplasm</location>
    </subcellularLocation>
</comment>
<dbReference type="AlphaFoldDB" id="A0A1G7AGB9"/>